<feature type="repeat" description="ANK" evidence="3">
    <location>
        <begin position="75"/>
        <end position="107"/>
    </location>
</feature>
<reference evidence="5 6" key="1">
    <citation type="journal article" date="2008" name="Nature">
        <title>The genome of the choanoflagellate Monosiga brevicollis and the origin of metazoans.</title>
        <authorList>
            <consortium name="JGI Sequencing"/>
            <person name="King N."/>
            <person name="Westbrook M.J."/>
            <person name="Young S.L."/>
            <person name="Kuo A."/>
            <person name="Abedin M."/>
            <person name="Chapman J."/>
            <person name="Fairclough S."/>
            <person name="Hellsten U."/>
            <person name="Isogai Y."/>
            <person name="Letunic I."/>
            <person name="Marr M."/>
            <person name="Pincus D."/>
            <person name="Putnam N."/>
            <person name="Rokas A."/>
            <person name="Wright K.J."/>
            <person name="Zuzow R."/>
            <person name="Dirks W."/>
            <person name="Good M."/>
            <person name="Goodstein D."/>
            <person name="Lemons D."/>
            <person name="Li W."/>
            <person name="Lyons J.B."/>
            <person name="Morris A."/>
            <person name="Nichols S."/>
            <person name="Richter D.J."/>
            <person name="Salamov A."/>
            <person name="Bork P."/>
            <person name="Lim W.A."/>
            <person name="Manning G."/>
            <person name="Miller W.T."/>
            <person name="McGinnis W."/>
            <person name="Shapiro H."/>
            <person name="Tjian R."/>
            <person name="Grigoriev I.V."/>
            <person name="Rokhsar D."/>
        </authorList>
    </citation>
    <scope>NUCLEOTIDE SEQUENCE [LARGE SCALE GENOMIC DNA]</scope>
    <source>
        <strain evidence="6">MX1 / ATCC 50154</strain>
    </source>
</reference>
<dbReference type="RefSeq" id="XP_001742794.1">
    <property type="nucleotide sequence ID" value="XM_001742742.1"/>
</dbReference>
<dbReference type="KEGG" id="mbr:MONBRDRAFT_35635"/>
<keyword evidence="6" id="KW-1185">Reference proteome</keyword>
<feature type="region of interest" description="Disordered" evidence="4">
    <location>
        <begin position="249"/>
        <end position="272"/>
    </location>
</feature>
<dbReference type="PANTHER" id="PTHR24171:SF8">
    <property type="entry name" value="BRCA1-ASSOCIATED RING DOMAIN PROTEIN 1"/>
    <property type="match status" value="1"/>
</dbReference>
<feature type="repeat" description="ANK" evidence="3">
    <location>
        <begin position="39"/>
        <end position="71"/>
    </location>
</feature>
<gene>
    <name evidence="5" type="ORF">MONBRDRAFT_35635</name>
</gene>
<dbReference type="PROSITE" id="PS50088">
    <property type="entry name" value="ANK_REPEAT"/>
    <property type="match status" value="2"/>
</dbReference>
<dbReference type="SUPFAM" id="SSF48403">
    <property type="entry name" value="Ankyrin repeat"/>
    <property type="match status" value="1"/>
</dbReference>
<dbReference type="EMBL" id="CH991543">
    <property type="protein sequence ID" value="EDQ93032.1"/>
    <property type="molecule type" value="Genomic_DNA"/>
</dbReference>
<evidence type="ECO:0000256" key="2">
    <source>
        <dbReference type="ARBA" id="ARBA00023043"/>
    </source>
</evidence>
<dbReference type="GO" id="GO:0005737">
    <property type="term" value="C:cytoplasm"/>
    <property type="evidence" value="ECO:0000318"/>
    <property type="project" value="GO_Central"/>
</dbReference>
<dbReference type="GeneID" id="5887338"/>
<dbReference type="SMART" id="SM00248">
    <property type="entry name" value="ANK"/>
    <property type="match status" value="4"/>
</dbReference>
<dbReference type="InterPro" id="IPR002110">
    <property type="entry name" value="Ankyrin_rpt"/>
</dbReference>
<dbReference type="AlphaFoldDB" id="A9UQE7"/>
<evidence type="ECO:0000256" key="4">
    <source>
        <dbReference type="SAM" id="MobiDB-lite"/>
    </source>
</evidence>
<dbReference type="GO" id="GO:2000812">
    <property type="term" value="P:regulation of barbed-end actin filament capping"/>
    <property type="evidence" value="ECO:0000318"/>
    <property type="project" value="GO_Central"/>
</dbReference>
<evidence type="ECO:0000313" key="5">
    <source>
        <dbReference type="EMBL" id="EDQ93032.1"/>
    </source>
</evidence>
<evidence type="ECO:0000313" key="6">
    <source>
        <dbReference type="Proteomes" id="UP000001357"/>
    </source>
</evidence>
<dbReference type="GO" id="GO:0005634">
    <property type="term" value="C:nucleus"/>
    <property type="evidence" value="ECO:0000318"/>
    <property type="project" value="GO_Central"/>
</dbReference>
<dbReference type="PROSITE" id="PS50297">
    <property type="entry name" value="ANK_REP_REGION"/>
    <property type="match status" value="2"/>
</dbReference>
<dbReference type="Proteomes" id="UP000001357">
    <property type="component" value="Unassembled WGS sequence"/>
</dbReference>
<organism evidence="5 6">
    <name type="scientific">Monosiga brevicollis</name>
    <name type="common">Choanoflagellate</name>
    <dbReference type="NCBI Taxonomy" id="81824"/>
    <lineage>
        <taxon>Eukaryota</taxon>
        <taxon>Choanoflagellata</taxon>
        <taxon>Craspedida</taxon>
        <taxon>Salpingoecidae</taxon>
        <taxon>Monosiga</taxon>
    </lineage>
</organism>
<dbReference type="InParanoid" id="A9UQE7"/>
<protein>
    <submittedName>
        <fullName evidence="5">Uncharacterized protein</fullName>
    </submittedName>
</protein>
<name>A9UQE7_MONBE</name>
<accession>A9UQE7</accession>
<keyword evidence="2 3" id="KW-0040">ANK repeat</keyword>
<dbReference type="Pfam" id="PF12796">
    <property type="entry name" value="Ank_2"/>
    <property type="match status" value="1"/>
</dbReference>
<evidence type="ECO:0000256" key="1">
    <source>
        <dbReference type="ARBA" id="ARBA00022737"/>
    </source>
</evidence>
<dbReference type="Gene3D" id="1.25.40.20">
    <property type="entry name" value="Ankyrin repeat-containing domain"/>
    <property type="match status" value="1"/>
</dbReference>
<sequence>MCKQTYNHGLVEAVRRQNLPGVKRALASGADLNHRNGCRGETALMAAARYGNDDILELLLAQEPRPDLHARSHCEGLTALHYASERNHLACVDALLAAGADPLLQSGRPDSKCTGRTAREVAGRRSCRREPRVVALIDRAIAGLEVRPLMETDDAVALTHLLPQLSQDDLDMALTEAARANAYEAATALLQAGANAKNRLRDGRTPRAWCGQRRVDGADWRLVQLLQRYEQSDKAALVDQDVSAKDQLLLPPSPVHAPPAYDLATPSPVPQL</sequence>
<dbReference type="PANTHER" id="PTHR24171">
    <property type="entry name" value="ANKYRIN REPEAT DOMAIN-CONTAINING PROTEIN 39-RELATED"/>
    <property type="match status" value="1"/>
</dbReference>
<dbReference type="InterPro" id="IPR036770">
    <property type="entry name" value="Ankyrin_rpt-contain_sf"/>
</dbReference>
<proteinExistence type="predicted"/>
<keyword evidence="1" id="KW-0677">Repeat</keyword>
<evidence type="ECO:0000256" key="3">
    <source>
        <dbReference type="PROSITE-ProRule" id="PRU00023"/>
    </source>
</evidence>